<dbReference type="PANTHER" id="PTHR31901:SF5">
    <property type="entry name" value="JASMONOYL--L-AMINO ACID SYNTHETASE JAR1"/>
    <property type="match status" value="1"/>
</dbReference>
<dbReference type="GO" id="GO:0016881">
    <property type="term" value="F:acid-amino acid ligase activity"/>
    <property type="evidence" value="ECO:0000318"/>
    <property type="project" value="GO_Central"/>
</dbReference>
<evidence type="ECO:0000313" key="4">
    <source>
        <dbReference type="Proteomes" id="UP000001514"/>
    </source>
</evidence>
<dbReference type="GO" id="GO:0005737">
    <property type="term" value="C:cytoplasm"/>
    <property type="evidence" value="ECO:0000318"/>
    <property type="project" value="GO_Central"/>
</dbReference>
<dbReference type="Pfam" id="PF03321">
    <property type="entry name" value="GH3"/>
    <property type="match status" value="1"/>
</dbReference>
<evidence type="ECO:0000259" key="2">
    <source>
        <dbReference type="Pfam" id="PF23571"/>
    </source>
</evidence>
<gene>
    <name evidence="3" type="primary">JAR1L5-2</name>
    <name evidence="3" type="ORF">SELMODRAFT_441348</name>
</gene>
<dbReference type="InterPro" id="IPR055377">
    <property type="entry name" value="GH3_M"/>
</dbReference>
<comment type="similarity">
    <text evidence="1">Belongs to the IAA-amido conjugating enzyme family.</text>
</comment>
<reference evidence="3 4" key="1">
    <citation type="journal article" date="2011" name="Science">
        <title>The Selaginella genome identifies genetic changes associated with the evolution of vascular plants.</title>
        <authorList>
            <person name="Banks J.A."/>
            <person name="Nishiyama T."/>
            <person name="Hasebe M."/>
            <person name="Bowman J.L."/>
            <person name="Gribskov M."/>
            <person name="dePamphilis C."/>
            <person name="Albert V.A."/>
            <person name="Aono N."/>
            <person name="Aoyama T."/>
            <person name="Ambrose B.A."/>
            <person name="Ashton N.W."/>
            <person name="Axtell M.J."/>
            <person name="Barker E."/>
            <person name="Barker M.S."/>
            <person name="Bennetzen J.L."/>
            <person name="Bonawitz N.D."/>
            <person name="Chapple C."/>
            <person name="Cheng C."/>
            <person name="Correa L.G."/>
            <person name="Dacre M."/>
            <person name="DeBarry J."/>
            <person name="Dreyer I."/>
            <person name="Elias M."/>
            <person name="Engstrom E.M."/>
            <person name="Estelle M."/>
            <person name="Feng L."/>
            <person name="Finet C."/>
            <person name="Floyd S.K."/>
            <person name="Frommer W.B."/>
            <person name="Fujita T."/>
            <person name="Gramzow L."/>
            <person name="Gutensohn M."/>
            <person name="Harholt J."/>
            <person name="Hattori M."/>
            <person name="Heyl A."/>
            <person name="Hirai T."/>
            <person name="Hiwatashi Y."/>
            <person name="Ishikawa M."/>
            <person name="Iwata M."/>
            <person name="Karol K.G."/>
            <person name="Koehler B."/>
            <person name="Kolukisaoglu U."/>
            <person name="Kubo M."/>
            <person name="Kurata T."/>
            <person name="Lalonde S."/>
            <person name="Li K."/>
            <person name="Li Y."/>
            <person name="Litt A."/>
            <person name="Lyons E."/>
            <person name="Manning G."/>
            <person name="Maruyama T."/>
            <person name="Michael T.P."/>
            <person name="Mikami K."/>
            <person name="Miyazaki S."/>
            <person name="Morinaga S."/>
            <person name="Murata T."/>
            <person name="Mueller-Roeber B."/>
            <person name="Nelson D.R."/>
            <person name="Obara M."/>
            <person name="Oguri Y."/>
            <person name="Olmstead R.G."/>
            <person name="Onodera N."/>
            <person name="Petersen B.L."/>
            <person name="Pils B."/>
            <person name="Prigge M."/>
            <person name="Rensing S.A."/>
            <person name="Riano-Pachon D.M."/>
            <person name="Roberts A.W."/>
            <person name="Sato Y."/>
            <person name="Scheller H.V."/>
            <person name="Schulz B."/>
            <person name="Schulz C."/>
            <person name="Shakirov E.V."/>
            <person name="Shibagaki N."/>
            <person name="Shinohara N."/>
            <person name="Shippen D.E."/>
            <person name="Soerensen I."/>
            <person name="Sotooka R."/>
            <person name="Sugimoto N."/>
            <person name="Sugita M."/>
            <person name="Sumikawa N."/>
            <person name="Tanurdzic M."/>
            <person name="Theissen G."/>
            <person name="Ulvskov P."/>
            <person name="Wakazuki S."/>
            <person name="Weng J.K."/>
            <person name="Willats W.W."/>
            <person name="Wipf D."/>
            <person name="Wolf P.G."/>
            <person name="Yang L."/>
            <person name="Zimmer A.D."/>
            <person name="Zhu Q."/>
            <person name="Mitros T."/>
            <person name="Hellsten U."/>
            <person name="Loque D."/>
            <person name="Otillar R."/>
            <person name="Salamov A."/>
            <person name="Schmutz J."/>
            <person name="Shapiro H."/>
            <person name="Lindquist E."/>
            <person name="Lucas S."/>
            <person name="Rokhsar D."/>
            <person name="Grigoriev I.V."/>
        </authorList>
    </citation>
    <scope>NUCLEOTIDE SEQUENCE [LARGE SCALE GENOMIC DNA]</scope>
</reference>
<dbReference type="InterPro" id="IPR004993">
    <property type="entry name" value="GH3"/>
</dbReference>
<evidence type="ECO:0000256" key="1">
    <source>
        <dbReference type="ARBA" id="ARBA00008068"/>
    </source>
</evidence>
<dbReference type="EMBL" id="GL377581">
    <property type="protein sequence ID" value="EFJ27805.1"/>
    <property type="molecule type" value="Genomic_DNA"/>
</dbReference>
<dbReference type="PANTHER" id="PTHR31901">
    <property type="entry name" value="GH3 DOMAIN-CONTAINING PROTEIN"/>
    <property type="match status" value="1"/>
</dbReference>
<dbReference type="eggNOG" id="ENOG502QPMW">
    <property type="taxonomic scope" value="Eukaryota"/>
</dbReference>
<name>D8RIU3_SELML</name>
<proteinExistence type="inferred from homology"/>
<dbReference type="Gramene" id="EFJ27805">
    <property type="protein sequence ID" value="EFJ27805"/>
    <property type="gene ID" value="SELMODRAFT_441348"/>
</dbReference>
<dbReference type="InParanoid" id="D8RIU3"/>
<keyword evidence="4" id="KW-1185">Reference proteome</keyword>
<dbReference type="AlphaFoldDB" id="D8RIU3"/>
<sequence length="343" mass="38359">MAAVIADFEQSCQDASSNQERVLGRILDDNSSCHYLQRCFPSDNGIILGFFYCMDQVETKSGLLVSAASTYALKGERFKATSSKYTTPYEVLVAGSDWRELTYCHWLCALLQRGKVEQIISIFSYTICEAIRMLRAEWREICSDIRAGSLCEGKVTSPNLRQAFLASPVFDGIKGGDPVEAEVISEICSRDSWSGIVPLLFPRAKFVSTVVTGSMKLYVPSLRDYVGDQVPIVGLDYFSSEGALGINADPRCHPERVVYTMVPTALYYEFLPVDSTSCDNILGLHEVQVGEQYEVVITNFAGLYRYRIGDVVKVDSFFHEVPRLAFSYRRKAVLSVHNETVSR</sequence>
<evidence type="ECO:0000313" key="3">
    <source>
        <dbReference type="EMBL" id="EFJ27805.1"/>
    </source>
</evidence>
<dbReference type="KEGG" id="smo:SELMODRAFT_441348"/>
<protein>
    <submittedName>
        <fullName evidence="3">Uncharacterized protein JAR1L5-2</fullName>
    </submittedName>
</protein>
<dbReference type="Proteomes" id="UP000001514">
    <property type="component" value="Unassembled WGS sequence"/>
</dbReference>
<dbReference type="HOGENOM" id="CLU_016249_2_0_1"/>
<accession>D8RIU3</accession>
<organism evidence="4">
    <name type="scientific">Selaginella moellendorffii</name>
    <name type="common">Spikemoss</name>
    <dbReference type="NCBI Taxonomy" id="88036"/>
    <lineage>
        <taxon>Eukaryota</taxon>
        <taxon>Viridiplantae</taxon>
        <taxon>Streptophyta</taxon>
        <taxon>Embryophyta</taxon>
        <taxon>Tracheophyta</taxon>
        <taxon>Lycopodiopsida</taxon>
        <taxon>Selaginellales</taxon>
        <taxon>Selaginellaceae</taxon>
        <taxon>Selaginella</taxon>
    </lineage>
</organism>
<feature type="domain" description="GH3 middle" evidence="2">
    <location>
        <begin position="259"/>
        <end position="329"/>
    </location>
</feature>
<dbReference type="Pfam" id="PF23571">
    <property type="entry name" value="GH3_M"/>
    <property type="match status" value="1"/>
</dbReference>